<gene>
    <name evidence="5" type="ORF">COU15_02610</name>
</gene>
<name>A0A2H0UF98_9BACT</name>
<dbReference type="AlphaFoldDB" id="A0A2H0UF98"/>
<dbReference type="InterPro" id="IPR050807">
    <property type="entry name" value="TransReg_Diox_bact_type"/>
</dbReference>
<dbReference type="InterPro" id="IPR010982">
    <property type="entry name" value="Lambda_DNA-bd_dom_sf"/>
</dbReference>
<dbReference type="PROSITE" id="PS50943">
    <property type="entry name" value="HTH_CROC1"/>
    <property type="match status" value="1"/>
</dbReference>
<dbReference type="GO" id="GO:0005829">
    <property type="term" value="C:cytosol"/>
    <property type="evidence" value="ECO:0007669"/>
    <property type="project" value="TreeGrafter"/>
</dbReference>
<keyword evidence="2" id="KW-0238">DNA-binding</keyword>
<sequence length="57" mass="6093">MKKLREAKGLSQGDIHRATGIDRAYISNLEAGKQNPTLETIAKIAEALGVSSGELLK</sequence>
<evidence type="ECO:0000256" key="1">
    <source>
        <dbReference type="ARBA" id="ARBA00023015"/>
    </source>
</evidence>
<dbReference type="SUPFAM" id="SSF47413">
    <property type="entry name" value="lambda repressor-like DNA-binding domains"/>
    <property type="match status" value="1"/>
</dbReference>
<evidence type="ECO:0000313" key="6">
    <source>
        <dbReference type="Proteomes" id="UP000229315"/>
    </source>
</evidence>
<evidence type="ECO:0000256" key="2">
    <source>
        <dbReference type="ARBA" id="ARBA00023125"/>
    </source>
</evidence>
<dbReference type="PANTHER" id="PTHR46797">
    <property type="entry name" value="HTH-TYPE TRANSCRIPTIONAL REGULATOR"/>
    <property type="match status" value="1"/>
</dbReference>
<dbReference type="GO" id="GO:0003700">
    <property type="term" value="F:DNA-binding transcription factor activity"/>
    <property type="evidence" value="ECO:0007669"/>
    <property type="project" value="TreeGrafter"/>
</dbReference>
<accession>A0A2H0UF98</accession>
<evidence type="ECO:0000259" key="4">
    <source>
        <dbReference type="PROSITE" id="PS50943"/>
    </source>
</evidence>
<keyword evidence="1" id="KW-0805">Transcription regulation</keyword>
<dbReference type="Proteomes" id="UP000229315">
    <property type="component" value="Unassembled WGS sequence"/>
</dbReference>
<dbReference type="Gene3D" id="1.10.260.40">
    <property type="entry name" value="lambda repressor-like DNA-binding domains"/>
    <property type="match status" value="1"/>
</dbReference>
<dbReference type="GO" id="GO:0003677">
    <property type="term" value="F:DNA binding"/>
    <property type="evidence" value="ECO:0007669"/>
    <property type="project" value="UniProtKB-KW"/>
</dbReference>
<comment type="caution">
    <text evidence="5">The sequence shown here is derived from an EMBL/GenBank/DDBJ whole genome shotgun (WGS) entry which is preliminary data.</text>
</comment>
<dbReference type="SMART" id="SM00530">
    <property type="entry name" value="HTH_XRE"/>
    <property type="match status" value="1"/>
</dbReference>
<dbReference type="CDD" id="cd00093">
    <property type="entry name" value="HTH_XRE"/>
    <property type="match status" value="1"/>
</dbReference>
<dbReference type="PANTHER" id="PTHR46797:SF23">
    <property type="entry name" value="HTH-TYPE TRANSCRIPTIONAL REGULATOR SUTR"/>
    <property type="match status" value="1"/>
</dbReference>
<keyword evidence="3" id="KW-0804">Transcription</keyword>
<dbReference type="Pfam" id="PF01381">
    <property type="entry name" value="HTH_3"/>
    <property type="match status" value="1"/>
</dbReference>
<reference evidence="6" key="1">
    <citation type="submission" date="2017-09" db="EMBL/GenBank/DDBJ databases">
        <title>Depth-based differentiation of microbial function through sediment-hosted aquifers and enrichment of novel symbionts in the deep terrestrial subsurface.</title>
        <authorList>
            <person name="Probst A.J."/>
            <person name="Ladd B."/>
            <person name="Jarett J.K."/>
            <person name="Geller-Mcgrath D.E."/>
            <person name="Sieber C.M.K."/>
            <person name="Emerson J.B."/>
            <person name="Anantharaman K."/>
            <person name="Thomas B.C."/>
            <person name="Malmstrom R."/>
            <person name="Stieglmeier M."/>
            <person name="Klingl A."/>
            <person name="Woyke T."/>
            <person name="Ryan C.M."/>
            <person name="Banfield J.F."/>
        </authorList>
    </citation>
    <scope>NUCLEOTIDE SEQUENCE [LARGE SCALE GENOMIC DNA]</scope>
</reference>
<dbReference type="EMBL" id="PFBH01000016">
    <property type="protein sequence ID" value="PIR85088.1"/>
    <property type="molecule type" value="Genomic_DNA"/>
</dbReference>
<evidence type="ECO:0000256" key="3">
    <source>
        <dbReference type="ARBA" id="ARBA00023163"/>
    </source>
</evidence>
<dbReference type="InterPro" id="IPR001387">
    <property type="entry name" value="Cro/C1-type_HTH"/>
</dbReference>
<evidence type="ECO:0000313" key="5">
    <source>
        <dbReference type="EMBL" id="PIR85088.1"/>
    </source>
</evidence>
<feature type="domain" description="HTH cro/C1-type" evidence="4">
    <location>
        <begin position="1"/>
        <end position="55"/>
    </location>
</feature>
<protein>
    <submittedName>
        <fullName evidence="5">XRE family transcriptional regulator</fullName>
    </submittedName>
</protein>
<organism evidence="5 6">
    <name type="scientific">Candidatus Kaiserbacteria bacterium CG10_big_fil_rev_8_21_14_0_10_45_20</name>
    <dbReference type="NCBI Taxonomy" id="1974607"/>
    <lineage>
        <taxon>Bacteria</taxon>
        <taxon>Candidatus Kaiseribacteriota</taxon>
    </lineage>
</organism>
<proteinExistence type="predicted"/>